<dbReference type="EMBL" id="JASJQH010007252">
    <property type="protein sequence ID" value="KAK9711852.1"/>
    <property type="molecule type" value="Genomic_DNA"/>
</dbReference>
<dbReference type="Proteomes" id="UP001479436">
    <property type="component" value="Unassembled WGS sequence"/>
</dbReference>
<dbReference type="CDD" id="cd20557">
    <property type="entry name" value="CYCLIN_ScPCL1-like"/>
    <property type="match status" value="1"/>
</dbReference>
<sequence>MSVVASVNNFTFNFNNSCSSNTLTSNTPVVSVVNSTLPVATMTTIEPAFNSFSHVHSHLPSSHPWPSWPSSTTPVDVNSGTVDSSVVVEDSFDVLNYASMTTPKKIELVRDLIDVTADILGNIWGKNSTENNVLPLNIFVQETIKRSQSSYCTLLTALLYVFRIKDQILKLRKSTVLKSDTFERKPIAGSENDSTTPFDESFMDRVLCARRMFLSALILASKFLQDRNYTNGAWAKTLGLNVADININENVFLRLIDYRLFVSLPIFTNWSNTCMKFVQTSKAKRNASVKPAGQALHAHKHRIHAHSGPYPTGNPTIQPQELAALLRLKAQKHREMLNSLTNSNSARFKQFQSKPKHICQLPSPSASP</sequence>
<name>A0ABR2VZY5_9FUNG</name>
<evidence type="ECO:0000313" key="1">
    <source>
        <dbReference type="EMBL" id="KAK9711852.1"/>
    </source>
</evidence>
<keyword evidence="2" id="KW-1185">Reference proteome</keyword>
<dbReference type="Pfam" id="PF08613">
    <property type="entry name" value="Cyclin"/>
    <property type="match status" value="1"/>
</dbReference>
<proteinExistence type="predicted"/>
<dbReference type="PANTHER" id="PTHR15615:SF36">
    <property type="entry name" value="PHO85 CYCLIN-5"/>
    <property type="match status" value="1"/>
</dbReference>
<gene>
    <name evidence="1" type="primary">PCL5_15</name>
    <name evidence="1" type="ORF">K7432_007539</name>
</gene>
<evidence type="ECO:0000313" key="2">
    <source>
        <dbReference type="Proteomes" id="UP001479436"/>
    </source>
</evidence>
<protein>
    <submittedName>
        <fullName evidence="1">PHO85 cyclin-5</fullName>
    </submittedName>
</protein>
<dbReference type="InterPro" id="IPR013922">
    <property type="entry name" value="Cyclin_PHO80-like"/>
</dbReference>
<accession>A0ABR2VZY5</accession>
<comment type="caution">
    <text evidence="1">The sequence shown here is derived from an EMBL/GenBank/DDBJ whole genome shotgun (WGS) entry which is preliminary data.</text>
</comment>
<dbReference type="PANTHER" id="PTHR15615">
    <property type="match status" value="1"/>
</dbReference>
<dbReference type="Gene3D" id="1.10.472.10">
    <property type="entry name" value="Cyclin-like"/>
    <property type="match status" value="1"/>
</dbReference>
<organism evidence="1 2">
    <name type="scientific">Basidiobolus ranarum</name>
    <dbReference type="NCBI Taxonomy" id="34480"/>
    <lineage>
        <taxon>Eukaryota</taxon>
        <taxon>Fungi</taxon>
        <taxon>Fungi incertae sedis</taxon>
        <taxon>Zoopagomycota</taxon>
        <taxon>Entomophthoromycotina</taxon>
        <taxon>Basidiobolomycetes</taxon>
        <taxon>Basidiobolales</taxon>
        <taxon>Basidiobolaceae</taxon>
        <taxon>Basidiobolus</taxon>
    </lineage>
</organism>
<reference evidence="1 2" key="1">
    <citation type="submission" date="2023-04" db="EMBL/GenBank/DDBJ databases">
        <title>Genome of Basidiobolus ranarum AG-B5.</title>
        <authorList>
            <person name="Stajich J.E."/>
            <person name="Carter-House D."/>
            <person name="Gryganskyi A."/>
        </authorList>
    </citation>
    <scope>NUCLEOTIDE SEQUENCE [LARGE SCALE GENOMIC DNA]</scope>
    <source>
        <strain evidence="1 2">AG-B5</strain>
    </source>
</reference>